<dbReference type="KEGG" id="cgt:cgR_2854"/>
<reference evidence="1" key="1">
    <citation type="journal article" date="2007" name="Microbiology">
        <title>Comparative analysis of the Corynebacterium glutamicum group and complete genome sequence of strain R.</title>
        <authorList>
            <person name="Yukawa H."/>
            <person name="Omumasaba C.A."/>
            <person name="Nonaka H."/>
            <person name="Kos P."/>
            <person name="Okai N."/>
            <person name="Suzuki N."/>
            <person name="Suda M."/>
            <person name="Tsuge Y."/>
            <person name="Watanabe J."/>
            <person name="Ikeda Y."/>
            <person name="Vertes A.A."/>
            <person name="Inui M."/>
        </authorList>
    </citation>
    <scope>NUCLEOTIDE SEQUENCE</scope>
    <source>
        <strain evidence="1">R</strain>
    </source>
</reference>
<dbReference type="AlphaFoldDB" id="A0AB72VE49"/>
<gene>
    <name evidence="1" type="ordered locus">cgR_2854</name>
</gene>
<name>A0AB72VE49_CORGB</name>
<dbReference type="Proteomes" id="UP000006698">
    <property type="component" value="Chromosome"/>
</dbReference>
<dbReference type="GeneID" id="44156740"/>
<dbReference type="EMBL" id="AP009044">
    <property type="protein sequence ID" value="BAF55873.1"/>
    <property type="molecule type" value="Genomic_DNA"/>
</dbReference>
<sequence length="46" mass="4944">MDFNAIINPIIEFFSTDLGAVIAQISRTLFDLLFPSNTDAAVVNAG</sequence>
<dbReference type="RefSeq" id="WP_003862521.1">
    <property type="nucleotide sequence ID" value="NC_009342.1"/>
</dbReference>
<organism evidence="1">
    <name type="scientific">Corynebacterium glutamicum (strain R)</name>
    <dbReference type="NCBI Taxonomy" id="340322"/>
    <lineage>
        <taxon>Bacteria</taxon>
        <taxon>Bacillati</taxon>
        <taxon>Actinomycetota</taxon>
        <taxon>Actinomycetes</taxon>
        <taxon>Mycobacteriales</taxon>
        <taxon>Corynebacteriaceae</taxon>
        <taxon>Corynebacterium</taxon>
    </lineage>
</organism>
<protein>
    <submittedName>
        <fullName evidence="1">Uncharacterized protein</fullName>
    </submittedName>
</protein>
<accession>A0AB72VE49</accession>
<proteinExistence type="predicted"/>
<evidence type="ECO:0000313" key="1">
    <source>
        <dbReference type="EMBL" id="BAF55873.1"/>
    </source>
</evidence>